<proteinExistence type="predicted"/>
<sequence>MIRKIALNLEAAPHRLILPEVFNETRSCELLRLRINYLERQGKKWKVNWEFLTVLKRKSILLQLQCQMNEKDFRKRFWQFVQTVMKEPHEITGGAKKEAMEVHFKTVSSTISNTPLDTAWIPTGVQLAQIAKKDCMEREVVSGRQEPFQQAVLSLALVAGDEMSIFPPSEFSFGVVDHSACQEIFAFALAIRDFVQVEEAASRVSLNFRTVCEALR</sequence>
<evidence type="ECO:0000313" key="1">
    <source>
        <dbReference type="EMBL" id="OQV13247.1"/>
    </source>
</evidence>
<organism evidence="1 2">
    <name type="scientific">Hypsibius exemplaris</name>
    <name type="common">Freshwater tardigrade</name>
    <dbReference type="NCBI Taxonomy" id="2072580"/>
    <lineage>
        <taxon>Eukaryota</taxon>
        <taxon>Metazoa</taxon>
        <taxon>Ecdysozoa</taxon>
        <taxon>Tardigrada</taxon>
        <taxon>Eutardigrada</taxon>
        <taxon>Parachela</taxon>
        <taxon>Hypsibioidea</taxon>
        <taxon>Hypsibiidae</taxon>
        <taxon>Hypsibius</taxon>
    </lineage>
</organism>
<gene>
    <name evidence="1" type="ORF">BV898_12567</name>
</gene>
<evidence type="ECO:0000313" key="2">
    <source>
        <dbReference type="Proteomes" id="UP000192578"/>
    </source>
</evidence>
<protein>
    <submittedName>
        <fullName evidence="1">Uncharacterized protein</fullName>
    </submittedName>
</protein>
<reference evidence="2" key="1">
    <citation type="submission" date="2017-01" db="EMBL/GenBank/DDBJ databases">
        <title>Comparative genomics of anhydrobiosis in the tardigrade Hypsibius dujardini.</title>
        <authorList>
            <person name="Yoshida Y."/>
            <person name="Koutsovoulos G."/>
            <person name="Laetsch D."/>
            <person name="Stevens L."/>
            <person name="Kumar S."/>
            <person name="Horikawa D."/>
            <person name="Ishino K."/>
            <person name="Komine S."/>
            <person name="Tomita M."/>
            <person name="Blaxter M."/>
            <person name="Arakawa K."/>
        </authorList>
    </citation>
    <scope>NUCLEOTIDE SEQUENCE [LARGE SCALE GENOMIC DNA]</scope>
    <source>
        <strain evidence="2">Z151</strain>
    </source>
</reference>
<dbReference type="Proteomes" id="UP000192578">
    <property type="component" value="Unassembled WGS sequence"/>
</dbReference>
<name>A0A1W0WDK7_HYPEX</name>
<keyword evidence="2" id="KW-1185">Reference proteome</keyword>
<comment type="caution">
    <text evidence="1">The sequence shown here is derived from an EMBL/GenBank/DDBJ whole genome shotgun (WGS) entry which is preliminary data.</text>
</comment>
<accession>A0A1W0WDK7</accession>
<dbReference type="EMBL" id="MTYJ01000128">
    <property type="protein sequence ID" value="OQV13247.1"/>
    <property type="molecule type" value="Genomic_DNA"/>
</dbReference>
<dbReference type="AlphaFoldDB" id="A0A1W0WDK7"/>